<dbReference type="Proteomes" id="UP001606134">
    <property type="component" value="Unassembled WGS sequence"/>
</dbReference>
<dbReference type="InterPro" id="IPR017557">
    <property type="entry name" value="Holo-ACP_synthase"/>
</dbReference>
<keyword evidence="1 5" id="KW-0808">Transferase</keyword>
<feature type="domain" description="Phosphoribosyl-dephospho-CoA transferase MdcG N-terminal" evidence="4">
    <location>
        <begin position="5"/>
        <end position="84"/>
    </location>
</feature>
<sequence>MATLHRHQIAWLSAAGWERLQRGDWDAQARDCLHHWAERRLPVVVTRQRDGGDDGDDTIAVGLCAPQRWNQRRLALRVQRTEVLYFDEFPRLEQLVTQLPPNARGPARQLALALQACGATARVYGSHGWQHLTGLQHVREGSDLDVWVGVSGEAQADAVAAALNAFTAPSRRLDGELVFDGDAAVAWREWLAWRSGRVQALLVKRLRSASMPTSMEALA</sequence>
<dbReference type="NCBIfam" id="TIGR03135">
    <property type="entry name" value="malonate_mdcG"/>
    <property type="match status" value="1"/>
</dbReference>
<keyword evidence="6" id="KW-1185">Reference proteome</keyword>
<comment type="caution">
    <text evidence="5">The sequence shown here is derived from an EMBL/GenBank/DDBJ whole genome shotgun (WGS) entry which is preliminary data.</text>
</comment>
<feature type="domain" description="Phosphoribosyl-dephospho-CoA transferase MdcG C-terminal" evidence="3">
    <location>
        <begin position="92"/>
        <end position="209"/>
    </location>
</feature>
<dbReference type="Pfam" id="PF20866">
    <property type="entry name" value="MdcG_N"/>
    <property type="match status" value="1"/>
</dbReference>
<accession>A0ABW7HF97</accession>
<dbReference type="EC" id="2.7.7.66" evidence="5"/>
<dbReference type="GO" id="GO:0016779">
    <property type="term" value="F:nucleotidyltransferase activity"/>
    <property type="evidence" value="ECO:0007669"/>
    <property type="project" value="UniProtKB-KW"/>
</dbReference>
<evidence type="ECO:0000259" key="4">
    <source>
        <dbReference type="Pfam" id="PF20866"/>
    </source>
</evidence>
<organism evidence="5 6">
    <name type="scientific">Pelomonas candidula</name>
    <dbReference type="NCBI Taxonomy" id="3299025"/>
    <lineage>
        <taxon>Bacteria</taxon>
        <taxon>Pseudomonadati</taxon>
        <taxon>Pseudomonadota</taxon>
        <taxon>Betaproteobacteria</taxon>
        <taxon>Burkholderiales</taxon>
        <taxon>Sphaerotilaceae</taxon>
        <taxon>Roseateles</taxon>
    </lineage>
</organism>
<gene>
    <name evidence="5" type="primary">mdcG</name>
    <name evidence="5" type="ORF">ACG04R_18055</name>
</gene>
<protein>
    <submittedName>
        <fullName evidence="5">Malonate decarboxylase holo-[acyl-carrier-protein] synthase</fullName>
        <ecNumber evidence="5">2.7.7.66</ecNumber>
    </submittedName>
</protein>
<evidence type="ECO:0000256" key="1">
    <source>
        <dbReference type="ARBA" id="ARBA00022679"/>
    </source>
</evidence>
<dbReference type="InterPro" id="IPR049180">
    <property type="entry name" value="MdcG_C"/>
</dbReference>
<proteinExistence type="predicted"/>
<evidence type="ECO:0000313" key="5">
    <source>
        <dbReference type="EMBL" id="MFG6488597.1"/>
    </source>
</evidence>
<name>A0ABW7HF97_9BURK</name>
<evidence type="ECO:0000313" key="6">
    <source>
        <dbReference type="Proteomes" id="UP001606134"/>
    </source>
</evidence>
<evidence type="ECO:0000256" key="2">
    <source>
        <dbReference type="ARBA" id="ARBA00022695"/>
    </source>
</evidence>
<dbReference type="InterPro" id="IPR048903">
    <property type="entry name" value="MdcG_N"/>
</dbReference>
<reference evidence="5 6" key="1">
    <citation type="submission" date="2024-08" db="EMBL/GenBank/DDBJ databases">
        <authorList>
            <person name="Lu H."/>
        </authorList>
    </citation>
    <scope>NUCLEOTIDE SEQUENCE [LARGE SCALE GENOMIC DNA]</scope>
    <source>
        <strain evidence="5 6">BYS78W</strain>
    </source>
</reference>
<evidence type="ECO:0000259" key="3">
    <source>
        <dbReference type="Pfam" id="PF10620"/>
    </source>
</evidence>
<dbReference type="Pfam" id="PF10620">
    <property type="entry name" value="MdcG"/>
    <property type="match status" value="1"/>
</dbReference>
<dbReference type="RefSeq" id="WP_394413808.1">
    <property type="nucleotide sequence ID" value="NZ_JBIGIC010000009.1"/>
</dbReference>
<keyword evidence="2 5" id="KW-0548">Nucleotidyltransferase</keyword>
<dbReference type="EMBL" id="JBIGIC010000009">
    <property type="protein sequence ID" value="MFG6488597.1"/>
    <property type="molecule type" value="Genomic_DNA"/>
</dbReference>